<dbReference type="Gene3D" id="3.40.710.10">
    <property type="entry name" value="DD-peptidase/beta-lactamase superfamily"/>
    <property type="match status" value="1"/>
</dbReference>
<dbReference type="Pfam" id="PF00144">
    <property type="entry name" value="Beta-lactamase"/>
    <property type="match status" value="1"/>
</dbReference>
<dbReference type="RefSeq" id="XP_018130675.1">
    <property type="nucleotide sequence ID" value="XM_018275039.2"/>
</dbReference>
<organism evidence="3 4">
    <name type="scientific">Pseudogymnoascus verrucosus</name>
    <dbReference type="NCBI Taxonomy" id="342668"/>
    <lineage>
        <taxon>Eukaryota</taxon>
        <taxon>Fungi</taxon>
        <taxon>Dikarya</taxon>
        <taxon>Ascomycota</taxon>
        <taxon>Pezizomycotina</taxon>
        <taxon>Leotiomycetes</taxon>
        <taxon>Thelebolales</taxon>
        <taxon>Thelebolaceae</taxon>
        <taxon>Pseudogymnoascus</taxon>
    </lineage>
</organism>
<comment type="similarity">
    <text evidence="1">Belongs to the peptidase S12 family.</text>
</comment>
<dbReference type="AlphaFoldDB" id="A0A1B8GM80"/>
<dbReference type="EMBL" id="KV460225">
    <property type="protein sequence ID" value="OBT96942.1"/>
    <property type="molecule type" value="Genomic_DNA"/>
</dbReference>
<keyword evidence="4" id="KW-1185">Reference proteome</keyword>
<reference evidence="3 4" key="1">
    <citation type="submission" date="2016-03" db="EMBL/GenBank/DDBJ databases">
        <title>Comparative genomics of Pseudogymnoascus destructans, the fungus causing white-nose syndrome of bats.</title>
        <authorList>
            <person name="Palmer J.M."/>
            <person name="Drees K.P."/>
            <person name="Foster J.T."/>
            <person name="Lindner D.L."/>
        </authorList>
    </citation>
    <scope>NUCLEOTIDE SEQUENCE [LARGE SCALE GENOMIC DNA]</scope>
    <source>
        <strain evidence="3 4">UAMH 10579</strain>
    </source>
</reference>
<dbReference type="PANTHER" id="PTHR46825">
    <property type="entry name" value="D-ALANYL-D-ALANINE-CARBOXYPEPTIDASE/ENDOPEPTIDASE AMPH"/>
    <property type="match status" value="1"/>
</dbReference>
<dbReference type="InterPro" id="IPR012338">
    <property type="entry name" value="Beta-lactam/transpept-like"/>
</dbReference>
<evidence type="ECO:0000259" key="2">
    <source>
        <dbReference type="Pfam" id="PF00144"/>
    </source>
</evidence>
<evidence type="ECO:0000313" key="4">
    <source>
        <dbReference type="Proteomes" id="UP000091956"/>
    </source>
</evidence>
<dbReference type="InterPro" id="IPR050491">
    <property type="entry name" value="AmpC-like"/>
</dbReference>
<dbReference type="OrthoDB" id="5946976at2759"/>
<gene>
    <name evidence="3" type="ORF">VE01_05576</name>
</gene>
<evidence type="ECO:0000313" key="3">
    <source>
        <dbReference type="EMBL" id="OBT96942.1"/>
    </source>
</evidence>
<dbReference type="GeneID" id="28838962"/>
<name>A0A1B8GM80_9PEZI</name>
<dbReference type="SUPFAM" id="SSF56601">
    <property type="entry name" value="beta-lactamase/transpeptidase-like"/>
    <property type="match status" value="1"/>
</dbReference>
<evidence type="ECO:0000256" key="1">
    <source>
        <dbReference type="ARBA" id="ARBA00038215"/>
    </source>
</evidence>
<dbReference type="InterPro" id="IPR001466">
    <property type="entry name" value="Beta-lactam-related"/>
</dbReference>
<protein>
    <recommendedName>
        <fullName evidence="2">Beta-lactamase-related domain-containing protein</fullName>
    </recommendedName>
</protein>
<dbReference type="Proteomes" id="UP000091956">
    <property type="component" value="Unassembled WGS sequence"/>
</dbReference>
<accession>A0A1B8GM80</accession>
<dbReference type="STRING" id="342668.A0A1B8GM80"/>
<proteinExistence type="inferred from homology"/>
<sequence>MGLDNGASATIHKVEEANLIAALEEAVQAGLPGISCTIATKKGVIWQGCAGDADIDTGSPIEERHLFGIGSITKVFMSVIALQLVEENRLDLGRNIGSYLDSAVTDGIANAASATIPSLLNHTSGIASWEDDPVWIREGRGRDVDPARIWGKTDALEYIRSKAAQEEQSIADAPVPGKHSYSNTNFTFLGHVIEAVTGNPAETEIRSRIIKPLSLESIYLEGFEKSTACLVPHRYHFVSPEFRETAGVSPQFPFAKPDLIDASKSNLSVEWVAGGMLSSSADLAKFFLALRDGRLLTPSSMKLMATWIPTGRQGSEVSHGLFRTDRKNGATIGHDGGVLGFTAFAWWAEEGDCVVTVLCNVGVMHCGKELPAPIIGRGDTFVDLAKALANRYNLAS</sequence>
<dbReference type="PANTHER" id="PTHR46825:SF7">
    <property type="entry name" value="D-ALANYL-D-ALANINE CARBOXYPEPTIDASE"/>
    <property type="match status" value="1"/>
</dbReference>
<reference evidence="4" key="2">
    <citation type="journal article" date="2018" name="Nat. Commun.">
        <title>Extreme sensitivity to ultraviolet light in the fungal pathogen causing white-nose syndrome of bats.</title>
        <authorList>
            <person name="Palmer J.M."/>
            <person name="Drees K.P."/>
            <person name="Foster J.T."/>
            <person name="Lindner D.L."/>
        </authorList>
    </citation>
    <scope>NUCLEOTIDE SEQUENCE [LARGE SCALE GENOMIC DNA]</scope>
    <source>
        <strain evidence="4">UAMH 10579</strain>
    </source>
</reference>
<feature type="domain" description="Beta-lactamase-related" evidence="2">
    <location>
        <begin position="22"/>
        <end position="361"/>
    </location>
</feature>